<protein>
    <recommendedName>
        <fullName evidence="6">C3H1-type domain-containing protein</fullName>
    </recommendedName>
</protein>
<feature type="compositionally biased region" description="Basic and acidic residues" evidence="5">
    <location>
        <begin position="682"/>
        <end position="691"/>
    </location>
</feature>
<evidence type="ECO:0000259" key="6">
    <source>
        <dbReference type="PROSITE" id="PS50103"/>
    </source>
</evidence>
<feature type="region of interest" description="Disordered" evidence="5">
    <location>
        <begin position="663"/>
        <end position="692"/>
    </location>
</feature>
<evidence type="ECO:0000256" key="2">
    <source>
        <dbReference type="ARBA" id="ARBA00022771"/>
    </source>
</evidence>
<dbReference type="PROSITE" id="PS50103">
    <property type="entry name" value="ZF_C3H1"/>
    <property type="match status" value="1"/>
</dbReference>
<dbReference type="GO" id="GO:0008270">
    <property type="term" value="F:zinc ion binding"/>
    <property type="evidence" value="ECO:0007669"/>
    <property type="project" value="UniProtKB-KW"/>
</dbReference>
<organism evidence="7">
    <name type="scientific">Leptocylindrus danicus</name>
    <dbReference type="NCBI Taxonomy" id="163516"/>
    <lineage>
        <taxon>Eukaryota</taxon>
        <taxon>Sar</taxon>
        <taxon>Stramenopiles</taxon>
        <taxon>Ochrophyta</taxon>
        <taxon>Bacillariophyta</taxon>
        <taxon>Coscinodiscophyceae</taxon>
        <taxon>Chaetocerotophycidae</taxon>
        <taxon>Leptocylindrales</taxon>
        <taxon>Leptocylindraceae</taxon>
        <taxon>Leptocylindrus</taxon>
    </lineage>
</organism>
<evidence type="ECO:0000256" key="1">
    <source>
        <dbReference type="ARBA" id="ARBA00022723"/>
    </source>
</evidence>
<dbReference type="InterPro" id="IPR000571">
    <property type="entry name" value="Znf_CCCH"/>
</dbReference>
<dbReference type="AlphaFoldDB" id="A0A7S2PIC7"/>
<dbReference type="SUPFAM" id="SSF90229">
    <property type="entry name" value="CCCH zinc finger"/>
    <property type="match status" value="1"/>
</dbReference>
<dbReference type="InterPro" id="IPR036855">
    <property type="entry name" value="Znf_CCCH_sf"/>
</dbReference>
<feature type="region of interest" description="Disordered" evidence="5">
    <location>
        <begin position="483"/>
        <end position="502"/>
    </location>
</feature>
<feature type="region of interest" description="Disordered" evidence="5">
    <location>
        <begin position="316"/>
        <end position="344"/>
    </location>
</feature>
<feature type="zinc finger region" description="C3H1-type" evidence="4">
    <location>
        <begin position="816"/>
        <end position="844"/>
    </location>
</feature>
<feature type="compositionally biased region" description="Polar residues" evidence="5">
    <location>
        <begin position="792"/>
        <end position="804"/>
    </location>
</feature>
<dbReference type="InterPro" id="IPR007201">
    <property type="entry name" value="Mei2-like_Rrm_C"/>
</dbReference>
<feature type="compositionally biased region" description="Basic and acidic residues" evidence="5">
    <location>
        <begin position="1020"/>
        <end position="1038"/>
    </location>
</feature>
<gene>
    <name evidence="7" type="ORF">LDAN0321_LOCUS16792</name>
</gene>
<feature type="compositionally biased region" description="Polar residues" evidence="5">
    <location>
        <begin position="484"/>
        <end position="495"/>
    </location>
</feature>
<feature type="compositionally biased region" description="Polar residues" evidence="5">
    <location>
        <begin position="668"/>
        <end position="677"/>
    </location>
</feature>
<keyword evidence="3 4" id="KW-0862">Zinc</keyword>
<feature type="domain" description="C3H1-type" evidence="6">
    <location>
        <begin position="816"/>
        <end position="844"/>
    </location>
</feature>
<feature type="region of interest" description="Disordered" evidence="5">
    <location>
        <begin position="123"/>
        <end position="168"/>
    </location>
</feature>
<feature type="region of interest" description="Disordered" evidence="5">
    <location>
        <begin position="521"/>
        <end position="576"/>
    </location>
</feature>
<keyword evidence="2 4" id="KW-0863">Zinc-finger</keyword>
<dbReference type="Pfam" id="PF04059">
    <property type="entry name" value="RRM_2"/>
    <property type="match status" value="1"/>
</dbReference>
<name>A0A7S2PIC7_9STRA</name>
<proteinExistence type="predicted"/>
<reference evidence="7" key="1">
    <citation type="submission" date="2021-01" db="EMBL/GenBank/DDBJ databases">
        <authorList>
            <person name="Corre E."/>
            <person name="Pelletier E."/>
            <person name="Niang G."/>
            <person name="Scheremetjew M."/>
            <person name="Finn R."/>
            <person name="Kale V."/>
            <person name="Holt S."/>
            <person name="Cochrane G."/>
            <person name="Meng A."/>
            <person name="Brown T."/>
            <person name="Cohen L."/>
        </authorList>
    </citation>
    <scope>NUCLEOTIDE SEQUENCE</scope>
    <source>
        <strain evidence="7">B650</strain>
    </source>
</reference>
<evidence type="ECO:0000256" key="5">
    <source>
        <dbReference type="SAM" id="MobiDB-lite"/>
    </source>
</evidence>
<evidence type="ECO:0000313" key="7">
    <source>
        <dbReference type="EMBL" id="CAD9601335.1"/>
    </source>
</evidence>
<evidence type="ECO:0000256" key="4">
    <source>
        <dbReference type="PROSITE-ProRule" id="PRU00723"/>
    </source>
</evidence>
<feature type="compositionally biased region" description="Polar residues" evidence="5">
    <location>
        <begin position="403"/>
        <end position="418"/>
    </location>
</feature>
<evidence type="ECO:0000256" key="3">
    <source>
        <dbReference type="ARBA" id="ARBA00022833"/>
    </source>
</evidence>
<feature type="region of interest" description="Disordered" evidence="5">
    <location>
        <begin position="398"/>
        <end position="434"/>
    </location>
</feature>
<keyword evidence="1 4" id="KW-0479">Metal-binding</keyword>
<accession>A0A7S2PIC7</accession>
<feature type="region of interest" description="Disordered" evidence="5">
    <location>
        <begin position="781"/>
        <end position="816"/>
    </location>
</feature>
<feature type="compositionally biased region" description="Basic and acidic residues" evidence="5">
    <location>
        <begin position="132"/>
        <end position="146"/>
    </location>
</feature>
<sequence length="1038" mass="114802">MDKAFSIPKKSENLKRKISDCNEKIQNQPPKSDMFSFAGVKLKKVHRASSSDFQPLRNKKRKVTPQEIQEAVRMKKAAVAPNRVRASVVAQAPQANDLMGLALGKKAKKHTLGADWLRHKQRRGIKVTNASDEQKSDEGGLQEKKPINLGTAQNKTRNKGDDGSNSSSVDAFMTFEEENSFDPPQRLIPGIRKHEDASYGCRYPPSRQAQFPGERKLIGNDGRVFGDTNTSLKSDYDLVGRMLADEEKLDEVSCSIGIRQKGKHESSVLKQKRINEQDRIKEILLRKRGEQYLLHRQESKASKAVSWKDGNIDSEGFMSDSGTRNSVIGSPKSPSYAASCPTFSRRDSSAPVATALSPQMNATRLESRAGVEMPMLPVPTELTARKILEDHGWTFAEDESGQKVASISRKGNNYNASESTERAGASPQKEVHVGDRSCRFEKVDHKKSEFHAKAYHTTKTSNAPGESRILGKSTHADVMVGKTAQPSKQSLSNESPLKRNYEEQSYGKTKHLRFTPPLCARGDSAPMRSESDSQHQKLSSSVASHVCPTESIGRSSNDANLMKKAPPISGVGRGKHMTRPAWQNKAEATGSAPLVNAHHKPALSSSAVSLGQDATKPAWQNKAGVSESIEIASILKAAQVSLSSSGIGRGKHMTRPAWQTKVKATGSAPLSSSNSGLGQDVTKPERQHNVEAGRSVGDVSIVKGTQVSLSSASIGRGKHMTRPAWQTKAEAMTTAPLGSHESGGGVGPHRQENQNFDIGISKARSSIDASKDFGQLKESFTAQKKEGHNVSERNVQGARTATPTRPSPSRLGRELGKRNTPCRFFFTPKGCRRGMACHFSHERNTKEEYNGNMDNDFIGDNHASPENEWLQHEDPVNPKIFIRDVRSRGHRTVLLKNLPREYTRPMLFDELLNACGFAKNEAIDCVHLPENDIENFGYAIVHLQRSFQVVRLLEIFDRRRWDNFDSEQRAEVTYAAPFIQGRKALVDTFGTRVIVSDVGNDEAEDAMRSHQPHGNSSPDSCKRSPDKRFRRRQMDTRW</sequence>
<dbReference type="EMBL" id="HBGY01027080">
    <property type="protein sequence ID" value="CAD9601335.1"/>
    <property type="molecule type" value="Transcribed_RNA"/>
</dbReference>
<feature type="region of interest" description="Disordered" evidence="5">
    <location>
        <begin position="1003"/>
        <end position="1038"/>
    </location>
</feature>